<dbReference type="InParanoid" id="G9MRS9"/>
<dbReference type="VEuPathDB" id="FungiDB:TRIVIDRAFT_201083"/>
<dbReference type="HOGENOM" id="CLU_1643936_0_0_1"/>
<gene>
    <name evidence="1" type="ORF">TRIVIDRAFT_201083</name>
</gene>
<comment type="caution">
    <text evidence="1">The sequence shown here is derived from an EMBL/GenBank/DDBJ whole genome shotgun (WGS) entry which is preliminary data.</text>
</comment>
<dbReference type="RefSeq" id="XP_013957009.1">
    <property type="nucleotide sequence ID" value="XM_014101534.1"/>
</dbReference>
<dbReference type="AlphaFoldDB" id="G9MRS9"/>
<accession>G9MRS9</accession>
<dbReference type="Proteomes" id="UP000007115">
    <property type="component" value="Unassembled WGS sequence"/>
</dbReference>
<dbReference type="EMBL" id="ABDF02000006">
    <property type="protein sequence ID" value="EHK22798.1"/>
    <property type="molecule type" value="Genomic_DNA"/>
</dbReference>
<protein>
    <submittedName>
        <fullName evidence="1">Uncharacterized protein</fullName>
    </submittedName>
</protein>
<reference evidence="1 2" key="1">
    <citation type="journal article" date="2011" name="Genome Biol.">
        <title>Comparative genome sequence analysis underscores mycoparasitism as the ancestral life style of Trichoderma.</title>
        <authorList>
            <person name="Kubicek C.P."/>
            <person name="Herrera-Estrella A."/>
            <person name="Seidl-Seiboth V."/>
            <person name="Martinez D.A."/>
            <person name="Druzhinina I.S."/>
            <person name="Thon M."/>
            <person name="Zeilinger S."/>
            <person name="Casas-Flores S."/>
            <person name="Horwitz B.A."/>
            <person name="Mukherjee P.K."/>
            <person name="Mukherjee M."/>
            <person name="Kredics L."/>
            <person name="Alcaraz L.D."/>
            <person name="Aerts A."/>
            <person name="Antal Z."/>
            <person name="Atanasova L."/>
            <person name="Cervantes-Badillo M.G."/>
            <person name="Challacombe J."/>
            <person name="Chertkov O."/>
            <person name="McCluskey K."/>
            <person name="Coulpier F."/>
            <person name="Deshpande N."/>
            <person name="von Doehren H."/>
            <person name="Ebbole D.J."/>
            <person name="Esquivel-Naranjo E.U."/>
            <person name="Fekete E."/>
            <person name="Flipphi M."/>
            <person name="Glaser F."/>
            <person name="Gomez-Rodriguez E.Y."/>
            <person name="Gruber S."/>
            <person name="Han C."/>
            <person name="Henrissat B."/>
            <person name="Hermosa R."/>
            <person name="Hernandez-Onate M."/>
            <person name="Karaffa L."/>
            <person name="Kosti I."/>
            <person name="Le Crom S."/>
            <person name="Lindquist E."/>
            <person name="Lucas S."/>
            <person name="Luebeck M."/>
            <person name="Luebeck P.S."/>
            <person name="Margeot A."/>
            <person name="Metz B."/>
            <person name="Misra M."/>
            <person name="Nevalainen H."/>
            <person name="Omann M."/>
            <person name="Packer N."/>
            <person name="Perrone G."/>
            <person name="Uresti-Rivera E.E."/>
            <person name="Salamov A."/>
            <person name="Schmoll M."/>
            <person name="Seiboth B."/>
            <person name="Shapiro H."/>
            <person name="Sukno S."/>
            <person name="Tamayo-Ramos J.A."/>
            <person name="Tisch D."/>
            <person name="Wiest A."/>
            <person name="Wilkinson H.H."/>
            <person name="Zhang M."/>
            <person name="Coutinho P.M."/>
            <person name="Kenerley C.M."/>
            <person name="Monte E."/>
            <person name="Baker S.E."/>
            <person name="Grigoriev I.V."/>
        </authorList>
    </citation>
    <scope>NUCLEOTIDE SEQUENCE [LARGE SCALE GENOMIC DNA]</scope>
    <source>
        <strain evidence="2">Gv29-8 / FGSC 10586</strain>
    </source>
</reference>
<dbReference type="GeneID" id="25790127"/>
<evidence type="ECO:0000313" key="2">
    <source>
        <dbReference type="Proteomes" id="UP000007115"/>
    </source>
</evidence>
<proteinExistence type="predicted"/>
<organism evidence="1 2">
    <name type="scientific">Hypocrea virens (strain Gv29-8 / FGSC 10586)</name>
    <name type="common">Gliocladium virens</name>
    <name type="synonym">Trichoderma virens</name>
    <dbReference type="NCBI Taxonomy" id="413071"/>
    <lineage>
        <taxon>Eukaryota</taxon>
        <taxon>Fungi</taxon>
        <taxon>Dikarya</taxon>
        <taxon>Ascomycota</taxon>
        <taxon>Pezizomycotina</taxon>
        <taxon>Sordariomycetes</taxon>
        <taxon>Hypocreomycetidae</taxon>
        <taxon>Hypocreales</taxon>
        <taxon>Hypocreaceae</taxon>
        <taxon>Trichoderma</taxon>
    </lineage>
</organism>
<evidence type="ECO:0000313" key="1">
    <source>
        <dbReference type="EMBL" id="EHK22798.1"/>
    </source>
</evidence>
<sequence>MFFEIQRAAVHCFPMNAKYASRSAVALHASAPKASPSILYLEHPFSWTRRQSPLFTLTVPQDRLFWRHAGSEQQGCATSKTAENRNAAASPTLAAQLWRPAPAKIQMRWVVDQLIARLDDKKWQLSTLQRRIAKVAMIPTGRDSVAHLKQQGLAVTVQSYA</sequence>
<name>G9MRS9_HYPVG</name>
<keyword evidence="2" id="KW-1185">Reference proteome</keyword>